<evidence type="ECO:0000256" key="1">
    <source>
        <dbReference type="ARBA" id="ARBA00009106"/>
    </source>
</evidence>
<dbReference type="InterPro" id="IPR052778">
    <property type="entry name" value="Centrosome-WD_assoc"/>
</dbReference>
<dbReference type="Gene3D" id="3.30.63.20">
    <property type="match status" value="1"/>
</dbReference>
<dbReference type="GO" id="GO:1990904">
    <property type="term" value="C:ribonucleoprotein complex"/>
    <property type="evidence" value="ECO:0007669"/>
    <property type="project" value="UniProtKB-KW"/>
</dbReference>
<evidence type="ECO:0000313" key="5">
    <source>
        <dbReference type="Proteomes" id="UP000325672"/>
    </source>
</evidence>
<dbReference type="PANTHER" id="PTHR16220">
    <property type="entry name" value="WD REPEAT PROTEIN 8-RELATED"/>
    <property type="match status" value="1"/>
</dbReference>
<sequence>MDSTGTGVSPSISLSEHGEHVAQISAKDLILHLNPASSGFQDVEIVKVKESSSKFLKFSRASSTISPDTYAARGEIAPGRRLLHASDTRILVWQLLPLQLHAEIESIEPGALNIDFGSDENEVIVFHAWNTRLTVYALDTGRSQVIKSPKFAHHNGFGYRPKTGQFAILLKPDAVDLLTIHGFRSYELINRAVLPTVDAQGLKWSPDGRWVAVWDAASAGTKVLVFTADGQLFRTYTGPPGFDDSFDLGVRGLEWSPVAKESGASEYLAISKVDGTVDILRCKTFSCSTTLSHVFLIDDNSPSIWRERYATADGTLEYAESSSSSAFSITAETSGPPRGVSIMAFSCNGNLLATVDQTRANIVWIWNLESTAVLVSALVHEHPVRQAAWHPSKIQLLIITANNALAAVRSWTPDGQPSIIHIPTSRSDSGRYDVRWLSSNQSDDSKFWFGTTEDYTLGHIESEGEDSQFKVLNTIKGLRVYAHVTPKVSPLEFRTWASHFRPLIVALSSVVEQPDQTVKMAPARKKWSKGKVKDKAQHAVVLEKQVAERLNKDVQSYRLITVATLVDRLKINGSLARKALEDLEEKGQIKKVVGHSKLNIYTRAVTAE</sequence>
<keyword evidence="3" id="KW-0687">Ribonucleoprotein</keyword>
<keyword evidence="2" id="KW-0689">Ribosomal protein</keyword>
<dbReference type="GO" id="GO:0005840">
    <property type="term" value="C:ribosome"/>
    <property type="evidence" value="ECO:0007669"/>
    <property type="project" value="UniProtKB-KW"/>
</dbReference>
<dbReference type="GO" id="GO:1990811">
    <property type="term" value="C:MWP complex"/>
    <property type="evidence" value="ECO:0007669"/>
    <property type="project" value="TreeGrafter"/>
</dbReference>
<reference evidence="4 5" key="1">
    <citation type="submission" date="2019-04" db="EMBL/GenBank/DDBJ databases">
        <title>Friends and foes A comparative genomics study of 23 Aspergillus species from section Flavi.</title>
        <authorList>
            <consortium name="DOE Joint Genome Institute"/>
            <person name="Kjaerbolling I."/>
            <person name="Vesth T."/>
            <person name="Frisvad J.C."/>
            <person name="Nybo J.L."/>
            <person name="Theobald S."/>
            <person name="Kildgaard S."/>
            <person name="Isbrandt T."/>
            <person name="Kuo A."/>
            <person name="Sato A."/>
            <person name="Lyhne E.K."/>
            <person name="Kogle M.E."/>
            <person name="Wiebenga A."/>
            <person name="Kun R.S."/>
            <person name="Lubbers R.J."/>
            <person name="Makela M.R."/>
            <person name="Barry K."/>
            <person name="Chovatia M."/>
            <person name="Clum A."/>
            <person name="Daum C."/>
            <person name="Haridas S."/>
            <person name="He G."/>
            <person name="LaButti K."/>
            <person name="Lipzen A."/>
            <person name="Mondo S."/>
            <person name="Riley R."/>
            <person name="Salamov A."/>
            <person name="Simmons B.A."/>
            <person name="Magnuson J.K."/>
            <person name="Henrissat B."/>
            <person name="Mortensen U.H."/>
            <person name="Larsen T.O."/>
            <person name="Devries R.P."/>
            <person name="Grigoriev I.V."/>
            <person name="Machida M."/>
            <person name="Baker S.E."/>
            <person name="Andersen M.R."/>
        </authorList>
    </citation>
    <scope>NUCLEOTIDE SEQUENCE [LARGE SCALE GENOMIC DNA]</scope>
    <source>
        <strain evidence="4 5">CBS 117625</strain>
    </source>
</reference>
<dbReference type="Proteomes" id="UP000325672">
    <property type="component" value="Unassembled WGS sequence"/>
</dbReference>
<dbReference type="InterPro" id="IPR004977">
    <property type="entry name" value="Ribosomal_eS25"/>
</dbReference>
<dbReference type="AlphaFoldDB" id="A0A5N6T8Q3"/>
<dbReference type="FunFam" id="3.30.63.20:FF:000001">
    <property type="entry name" value="40S ribosomal protein S25"/>
    <property type="match status" value="1"/>
</dbReference>
<dbReference type="PANTHER" id="PTHR16220:SF0">
    <property type="entry name" value="WD REPEAT-CONTAINING PROTEIN WRAP73"/>
    <property type="match status" value="1"/>
</dbReference>
<dbReference type="SUPFAM" id="SSF50969">
    <property type="entry name" value="YVTN repeat-like/Quinoprotein amine dehydrogenase"/>
    <property type="match status" value="1"/>
</dbReference>
<dbReference type="GO" id="GO:1990810">
    <property type="term" value="P:microtubule anchoring at mitotic spindle pole body"/>
    <property type="evidence" value="ECO:0007669"/>
    <property type="project" value="TreeGrafter"/>
</dbReference>
<dbReference type="GO" id="GO:0005815">
    <property type="term" value="C:microtubule organizing center"/>
    <property type="evidence" value="ECO:0007669"/>
    <property type="project" value="TreeGrafter"/>
</dbReference>
<comment type="similarity">
    <text evidence="1">Belongs to the eukaryotic ribosomal protein eS25 family.</text>
</comment>
<dbReference type="InterPro" id="IPR011044">
    <property type="entry name" value="Quino_amine_DH_bsu"/>
</dbReference>
<protein>
    <submittedName>
        <fullName evidence="4">WD40 domain protein</fullName>
    </submittedName>
</protein>
<organism evidence="4 5">
    <name type="scientific">Aspergillus pseudotamarii</name>
    <dbReference type="NCBI Taxonomy" id="132259"/>
    <lineage>
        <taxon>Eukaryota</taxon>
        <taxon>Fungi</taxon>
        <taxon>Dikarya</taxon>
        <taxon>Ascomycota</taxon>
        <taxon>Pezizomycotina</taxon>
        <taxon>Eurotiomycetes</taxon>
        <taxon>Eurotiomycetidae</taxon>
        <taxon>Eurotiales</taxon>
        <taxon>Aspergillaceae</taxon>
        <taxon>Aspergillus</taxon>
        <taxon>Aspergillus subgen. Circumdati</taxon>
    </lineage>
</organism>
<evidence type="ECO:0000256" key="2">
    <source>
        <dbReference type="ARBA" id="ARBA00022980"/>
    </source>
</evidence>
<evidence type="ECO:0000256" key="3">
    <source>
        <dbReference type="ARBA" id="ARBA00023274"/>
    </source>
</evidence>
<dbReference type="Pfam" id="PF03297">
    <property type="entry name" value="Ribosomal_S25"/>
    <property type="match status" value="1"/>
</dbReference>
<dbReference type="OrthoDB" id="308690at2759"/>
<dbReference type="Gene3D" id="2.130.10.10">
    <property type="entry name" value="YVTN repeat-like/Quinoprotein amine dehydrogenase"/>
    <property type="match status" value="2"/>
</dbReference>
<dbReference type="RefSeq" id="XP_031918614.1">
    <property type="nucleotide sequence ID" value="XM_032058640.1"/>
</dbReference>
<proteinExistence type="inferred from homology"/>
<dbReference type="GeneID" id="43642850"/>
<dbReference type="InterPro" id="IPR015943">
    <property type="entry name" value="WD40/YVTN_repeat-like_dom_sf"/>
</dbReference>
<evidence type="ECO:0000313" key="4">
    <source>
        <dbReference type="EMBL" id="KAE8142551.1"/>
    </source>
</evidence>
<keyword evidence="5" id="KW-1185">Reference proteome</keyword>
<dbReference type="EMBL" id="ML743554">
    <property type="protein sequence ID" value="KAE8142551.1"/>
    <property type="molecule type" value="Genomic_DNA"/>
</dbReference>
<accession>A0A5N6T8Q3</accession>
<name>A0A5N6T8Q3_ASPPS</name>
<gene>
    <name evidence="4" type="ORF">BDV38DRAFT_278073</name>
</gene>